<dbReference type="Proteomes" id="UP000038009">
    <property type="component" value="Unassembled WGS sequence"/>
</dbReference>
<feature type="domain" description="PUM-HD" evidence="4">
    <location>
        <begin position="1"/>
        <end position="216"/>
    </location>
</feature>
<dbReference type="VEuPathDB" id="TriTrypDB:Lsey_0497_0030"/>
<evidence type="ECO:0000256" key="3">
    <source>
        <dbReference type="SAM" id="MobiDB-lite"/>
    </source>
</evidence>
<organism evidence="5 6">
    <name type="scientific">Leptomonas seymouri</name>
    <dbReference type="NCBI Taxonomy" id="5684"/>
    <lineage>
        <taxon>Eukaryota</taxon>
        <taxon>Discoba</taxon>
        <taxon>Euglenozoa</taxon>
        <taxon>Kinetoplastea</taxon>
        <taxon>Metakinetoplastina</taxon>
        <taxon>Trypanosomatida</taxon>
        <taxon>Trypanosomatidae</taxon>
        <taxon>Leishmaniinae</taxon>
        <taxon>Leptomonas</taxon>
    </lineage>
</organism>
<feature type="repeat" description="Pumilio" evidence="2">
    <location>
        <begin position="75"/>
        <end position="111"/>
    </location>
</feature>
<protein>
    <submittedName>
        <fullName evidence="5">Pumilio/PUF RNA binding protein 9 (PUF9)</fullName>
    </submittedName>
</protein>
<evidence type="ECO:0000313" key="5">
    <source>
        <dbReference type="EMBL" id="KPI82891.1"/>
    </source>
</evidence>
<dbReference type="PANTHER" id="PTHR12537">
    <property type="entry name" value="RNA BINDING PROTEIN PUMILIO-RELATED"/>
    <property type="match status" value="1"/>
</dbReference>
<comment type="caution">
    <text evidence="5">The sequence shown here is derived from an EMBL/GenBank/DDBJ whole genome shotgun (WGS) entry which is preliminary data.</text>
</comment>
<evidence type="ECO:0000259" key="4">
    <source>
        <dbReference type="PROSITE" id="PS50303"/>
    </source>
</evidence>
<dbReference type="InterPro" id="IPR011989">
    <property type="entry name" value="ARM-like"/>
</dbReference>
<dbReference type="InterPro" id="IPR033133">
    <property type="entry name" value="PUM-HD"/>
</dbReference>
<name>A0A0N1PB27_LEPSE</name>
<feature type="region of interest" description="Disordered" evidence="3">
    <location>
        <begin position="317"/>
        <end position="344"/>
    </location>
</feature>
<dbReference type="Pfam" id="PF00806">
    <property type="entry name" value="PUF"/>
    <property type="match status" value="2"/>
</dbReference>
<dbReference type="GO" id="GO:0003729">
    <property type="term" value="F:mRNA binding"/>
    <property type="evidence" value="ECO:0007669"/>
    <property type="project" value="TreeGrafter"/>
</dbReference>
<keyword evidence="1" id="KW-0677">Repeat</keyword>
<dbReference type="OrthoDB" id="668540at2759"/>
<dbReference type="InterPro" id="IPR016024">
    <property type="entry name" value="ARM-type_fold"/>
</dbReference>
<dbReference type="SMART" id="SM00025">
    <property type="entry name" value="Pumilio"/>
    <property type="match status" value="3"/>
</dbReference>
<dbReference type="AlphaFoldDB" id="A0A0N1PB27"/>
<dbReference type="PANTHER" id="PTHR12537:SF50">
    <property type="entry name" value="RNA BINDING PROTEIN, PUTATIVE-RELATED"/>
    <property type="match status" value="1"/>
</dbReference>
<proteinExistence type="predicted"/>
<gene>
    <name evidence="5" type="ORF">ABL78_8097</name>
</gene>
<dbReference type="GO" id="GO:0005737">
    <property type="term" value="C:cytoplasm"/>
    <property type="evidence" value="ECO:0007669"/>
    <property type="project" value="TreeGrafter"/>
</dbReference>
<dbReference type="InterPro" id="IPR001313">
    <property type="entry name" value="Pumilio_RNA-bd_rpt"/>
</dbReference>
<evidence type="ECO:0000256" key="2">
    <source>
        <dbReference type="PROSITE-ProRule" id="PRU00317"/>
    </source>
</evidence>
<keyword evidence="6" id="KW-1185">Reference proteome</keyword>
<evidence type="ECO:0000256" key="1">
    <source>
        <dbReference type="ARBA" id="ARBA00022737"/>
    </source>
</evidence>
<feature type="compositionally biased region" description="Basic and acidic residues" evidence="3">
    <location>
        <begin position="332"/>
        <end position="344"/>
    </location>
</feature>
<dbReference type="SUPFAM" id="SSF48371">
    <property type="entry name" value="ARM repeat"/>
    <property type="match status" value="1"/>
</dbReference>
<sequence>MYSFELASGTSVAALCARCYQLCGSADPRELCQWDAIETVAAHAMVLAVTQRGCPALMRLYEWCSVGQRAVLEKPLLPYLVHLAQDRFANYLVQRILVMGGPLMTERYVVTHLRGHLLDLSIDKYGSNVVQTMLRVCEGSPVVRRLAAAELLNDSHTLYTLVHDRFGNFVAQTFIATAGTVAELRELETRARRVVSGSSFATNIMAKVTSRYVALVPVPPQGARICKANSRCRGVRMLVSRDDCNAPVMAACALEGGASAMDEAQLRAWLGTSIVRRGEITYRHDPLGLGRVYHKGNPPVHILLARSRTTGDFALAPSTALSPDVPATPRASSEEVEVKDTDEPKVHLQGGLSNVLCN</sequence>
<dbReference type="EMBL" id="LJSK01000497">
    <property type="protein sequence ID" value="KPI82891.1"/>
    <property type="molecule type" value="Genomic_DNA"/>
</dbReference>
<dbReference type="PROSITE" id="PS50302">
    <property type="entry name" value="PUM"/>
    <property type="match status" value="2"/>
</dbReference>
<dbReference type="PROSITE" id="PS50303">
    <property type="entry name" value="PUM_HD"/>
    <property type="match status" value="1"/>
</dbReference>
<dbReference type="GO" id="GO:0010608">
    <property type="term" value="P:post-transcriptional regulation of gene expression"/>
    <property type="evidence" value="ECO:0007669"/>
    <property type="project" value="TreeGrafter"/>
</dbReference>
<evidence type="ECO:0000313" key="6">
    <source>
        <dbReference type="Proteomes" id="UP000038009"/>
    </source>
</evidence>
<dbReference type="Gene3D" id="1.25.10.10">
    <property type="entry name" value="Leucine-rich Repeat Variant"/>
    <property type="match status" value="1"/>
</dbReference>
<reference evidence="5 6" key="1">
    <citation type="journal article" date="2015" name="PLoS Pathog.">
        <title>Leptomonas seymouri: Adaptations to the Dixenous Life Cycle Analyzed by Genome Sequencing, Transcriptome Profiling and Co-infection with Leishmania donovani.</title>
        <authorList>
            <person name="Kraeva N."/>
            <person name="Butenko A."/>
            <person name="Hlavacova J."/>
            <person name="Kostygov A."/>
            <person name="Myskova J."/>
            <person name="Grybchuk D."/>
            <person name="Lestinova T."/>
            <person name="Votypka J."/>
            <person name="Volf P."/>
            <person name="Opperdoes F."/>
            <person name="Flegontov P."/>
            <person name="Lukes J."/>
            <person name="Yurchenko V."/>
        </authorList>
    </citation>
    <scope>NUCLEOTIDE SEQUENCE [LARGE SCALE GENOMIC DNA]</scope>
    <source>
        <strain evidence="5 6">ATCC 30220</strain>
    </source>
</reference>
<feature type="repeat" description="Pumilio" evidence="2">
    <location>
        <begin position="112"/>
        <end position="148"/>
    </location>
</feature>
<accession>A0A0N1PB27</accession>